<keyword evidence="1" id="KW-0238">DNA-binding</keyword>
<reference evidence="1 2" key="1">
    <citation type="submission" date="2022-06" db="EMBL/GenBank/DDBJ databases">
        <title>Sequencing the genomes of 1000 actinobacteria strains.</title>
        <authorList>
            <person name="Klenk H.-P."/>
        </authorList>
    </citation>
    <scope>NUCLEOTIDE SEQUENCE [LARGE SCALE GENOMIC DNA]</scope>
    <source>
        <strain evidence="1 2">DSM 41656</strain>
    </source>
</reference>
<keyword evidence="2" id="KW-1185">Reference proteome</keyword>
<dbReference type="SUPFAM" id="SSF88659">
    <property type="entry name" value="Sigma3 and sigma4 domains of RNA polymerase sigma factors"/>
    <property type="match status" value="1"/>
</dbReference>
<name>A0ABT1J9N4_9ACTN</name>
<protein>
    <submittedName>
        <fullName evidence="1">DNA-binding CsgD family transcriptional regulator</fullName>
    </submittedName>
</protein>
<dbReference type="RefSeq" id="WP_253804499.1">
    <property type="nucleotide sequence ID" value="NZ_BAAAUB010000015.1"/>
</dbReference>
<proteinExistence type="predicted"/>
<dbReference type="InterPro" id="IPR013324">
    <property type="entry name" value="RNA_pol_sigma_r3/r4-like"/>
</dbReference>
<dbReference type="Proteomes" id="UP001206483">
    <property type="component" value="Unassembled WGS sequence"/>
</dbReference>
<sequence>MLSTAVVSEANRSRRDAQLAARLDRAKTLLADLRESLNAPDADDTEYGLYQALRQLSDRQFDVVILKSQGRSTLFTAWVLSTHPSTVDRNYNRALARLEEILRPRRVLHTAPTRRRGGRW</sequence>
<dbReference type="EMBL" id="JAMZDX010000008">
    <property type="protein sequence ID" value="MCP2314169.1"/>
    <property type="molecule type" value="Genomic_DNA"/>
</dbReference>
<evidence type="ECO:0000313" key="2">
    <source>
        <dbReference type="Proteomes" id="UP001206483"/>
    </source>
</evidence>
<dbReference type="InterPro" id="IPR036388">
    <property type="entry name" value="WH-like_DNA-bd_sf"/>
</dbReference>
<comment type="caution">
    <text evidence="1">The sequence shown here is derived from an EMBL/GenBank/DDBJ whole genome shotgun (WGS) entry which is preliminary data.</text>
</comment>
<accession>A0ABT1J9N4</accession>
<gene>
    <name evidence="1" type="ORF">FHR36_007368</name>
</gene>
<organism evidence="1 2">
    <name type="scientific">Kitasatospora paracochleata</name>
    <dbReference type="NCBI Taxonomy" id="58354"/>
    <lineage>
        <taxon>Bacteria</taxon>
        <taxon>Bacillati</taxon>
        <taxon>Actinomycetota</taxon>
        <taxon>Actinomycetes</taxon>
        <taxon>Kitasatosporales</taxon>
        <taxon>Streptomycetaceae</taxon>
        <taxon>Kitasatospora</taxon>
    </lineage>
</organism>
<dbReference type="GO" id="GO:0003677">
    <property type="term" value="F:DNA binding"/>
    <property type="evidence" value="ECO:0007669"/>
    <property type="project" value="UniProtKB-KW"/>
</dbReference>
<dbReference type="Gene3D" id="1.10.10.10">
    <property type="entry name" value="Winged helix-like DNA-binding domain superfamily/Winged helix DNA-binding domain"/>
    <property type="match status" value="1"/>
</dbReference>
<evidence type="ECO:0000313" key="1">
    <source>
        <dbReference type="EMBL" id="MCP2314169.1"/>
    </source>
</evidence>